<feature type="domain" description="HTH dtxR-type" evidence="12">
    <location>
        <begin position="1"/>
        <end position="63"/>
    </location>
</feature>
<evidence type="ECO:0000313" key="13">
    <source>
        <dbReference type="EMBL" id="MBM7704370.1"/>
    </source>
</evidence>
<organism evidence="13 14">
    <name type="scientific">Priestia iocasae</name>
    <dbReference type="NCBI Taxonomy" id="2291674"/>
    <lineage>
        <taxon>Bacteria</taxon>
        <taxon>Bacillati</taxon>
        <taxon>Bacillota</taxon>
        <taxon>Bacilli</taxon>
        <taxon>Bacillales</taxon>
        <taxon>Bacillaceae</taxon>
        <taxon>Priestia</taxon>
    </lineage>
</organism>
<evidence type="ECO:0000256" key="2">
    <source>
        <dbReference type="ARBA" id="ARBA00007871"/>
    </source>
</evidence>
<dbReference type="InterPro" id="IPR001367">
    <property type="entry name" value="Fe_dep_repressor"/>
</dbReference>
<dbReference type="InterPro" id="IPR036390">
    <property type="entry name" value="WH_DNA-bd_sf"/>
</dbReference>
<evidence type="ECO:0000256" key="8">
    <source>
        <dbReference type="ARBA" id="ARBA00023159"/>
    </source>
</evidence>
<dbReference type="InterPro" id="IPR022689">
    <property type="entry name" value="Iron_dep_repressor"/>
</dbReference>
<protein>
    <recommendedName>
        <fullName evidence="11">Manganese transport regulator</fullName>
    </recommendedName>
</protein>
<reference evidence="13 14" key="1">
    <citation type="submission" date="2021-01" db="EMBL/GenBank/DDBJ databases">
        <title>Genomic Encyclopedia of Type Strains, Phase IV (KMG-IV): sequencing the most valuable type-strain genomes for metagenomic binning, comparative biology and taxonomic classification.</title>
        <authorList>
            <person name="Goeker M."/>
        </authorList>
    </citation>
    <scope>NUCLEOTIDE SEQUENCE [LARGE SCALE GENOMIC DNA]</scope>
    <source>
        <strain evidence="13 14">DSM 104297</strain>
    </source>
</reference>
<evidence type="ECO:0000256" key="3">
    <source>
        <dbReference type="ARBA" id="ARBA00011738"/>
    </source>
</evidence>
<keyword evidence="8" id="KW-0010">Activator</keyword>
<dbReference type="PROSITE" id="PS50944">
    <property type="entry name" value="HTH_DTXR"/>
    <property type="match status" value="1"/>
</dbReference>
<dbReference type="RefSeq" id="WP_205188370.1">
    <property type="nucleotide sequence ID" value="NZ_JAFBFC010000006.1"/>
</dbReference>
<evidence type="ECO:0000256" key="9">
    <source>
        <dbReference type="ARBA" id="ARBA00023163"/>
    </source>
</evidence>
<evidence type="ECO:0000313" key="14">
    <source>
        <dbReference type="Proteomes" id="UP000809829"/>
    </source>
</evidence>
<dbReference type="PANTHER" id="PTHR33238:SF11">
    <property type="entry name" value="TRANSCRIPTIONAL REGULATOR MNTR"/>
    <property type="match status" value="1"/>
</dbReference>
<keyword evidence="5" id="KW-0678">Repressor</keyword>
<dbReference type="Proteomes" id="UP000809829">
    <property type="component" value="Unassembled WGS sequence"/>
</dbReference>
<dbReference type="Gene3D" id="1.10.10.10">
    <property type="entry name" value="Winged helix-like DNA-binding domain superfamily/Winged helix DNA-binding domain"/>
    <property type="match status" value="1"/>
</dbReference>
<dbReference type="PANTHER" id="PTHR33238">
    <property type="entry name" value="IRON (METAL) DEPENDENT REPRESSOR, DTXR FAMILY"/>
    <property type="match status" value="1"/>
</dbReference>
<accession>A0ABS2QY26</accession>
<evidence type="ECO:0000256" key="7">
    <source>
        <dbReference type="ARBA" id="ARBA00023125"/>
    </source>
</evidence>
<comment type="similarity">
    <text evidence="2">Belongs to the DtxR/MntR family.</text>
</comment>
<comment type="caution">
    <text evidence="13">The sequence shown here is derived from an EMBL/GenBank/DDBJ whole genome shotgun (WGS) entry which is preliminary data.</text>
</comment>
<keyword evidence="7" id="KW-0238">DNA-binding</keyword>
<keyword evidence="4" id="KW-0963">Cytoplasm</keyword>
<dbReference type="InterPro" id="IPR050536">
    <property type="entry name" value="DtxR_MntR_Metal-Reg"/>
</dbReference>
<keyword evidence="14" id="KW-1185">Reference proteome</keyword>
<evidence type="ECO:0000256" key="4">
    <source>
        <dbReference type="ARBA" id="ARBA00022490"/>
    </source>
</evidence>
<evidence type="ECO:0000256" key="11">
    <source>
        <dbReference type="ARBA" id="ARBA00032593"/>
    </source>
</evidence>
<dbReference type="Pfam" id="PF02742">
    <property type="entry name" value="Fe_dep_repr_C"/>
    <property type="match status" value="1"/>
</dbReference>
<evidence type="ECO:0000256" key="10">
    <source>
        <dbReference type="ARBA" id="ARBA00023211"/>
    </source>
</evidence>
<dbReference type="SMART" id="SM00529">
    <property type="entry name" value="HTH_DTXR"/>
    <property type="match status" value="1"/>
</dbReference>
<comment type="subunit">
    <text evidence="3">Homodimer.</text>
</comment>
<dbReference type="SUPFAM" id="SSF46785">
    <property type="entry name" value="Winged helix' DNA-binding domain"/>
    <property type="match status" value="1"/>
</dbReference>
<sequence>MVSPSEERYLEEIYYHVLEHGYARISYIAKSLNVAVPSASKMAGRLSRQGLLDYEPYGMIHLTKKGFAIGRELERNHKVLENFFRLIQLKEELIEQEVKNIEHHISSEAVGKIKDFMSTHFPE</sequence>
<dbReference type="InterPro" id="IPR036388">
    <property type="entry name" value="WH-like_DNA-bd_sf"/>
</dbReference>
<keyword evidence="10" id="KW-0464">Manganese</keyword>
<evidence type="ECO:0000256" key="1">
    <source>
        <dbReference type="ARBA" id="ARBA00004496"/>
    </source>
</evidence>
<keyword evidence="6" id="KW-0805">Transcription regulation</keyword>
<dbReference type="EMBL" id="JAFBFC010000006">
    <property type="protein sequence ID" value="MBM7704370.1"/>
    <property type="molecule type" value="Genomic_DNA"/>
</dbReference>
<gene>
    <name evidence="13" type="ORF">JOC83_003225</name>
</gene>
<dbReference type="Pfam" id="PF01325">
    <property type="entry name" value="Fe_dep_repress"/>
    <property type="match status" value="1"/>
</dbReference>
<evidence type="ECO:0000256" key="6">
    <source>
        <dbReference type="ARBA" id="ARBA00023015"/>
    </source>
</evidence>
<dbReference type="InterPro" id="IPR036421">
    <property type="entry name" value="Fe_dep_repressor_sf"/>
</dbReference>
<dbReference type="SUPFAM" id="SSF47979">
    <property type="entry name" value="Iron-dependent repressor protein, dimerization domain"/>
    <property type="match status" value="1"/>
</dbReference>
<name>A0ABS2QY26_9BACI</name>
<keyword evidence="9" id="KW-0804">Transcription</keyword>
<comment type="subcellular location">
    <subcellularLocation>
        <location evidence="1">Cytoplasm</location>
    </subcellularLocation>
</comment>
<dbReference type="Gene3D" id="1.10.60.10">
    <property type="entry name" value="Iron dependent repressor, metal binding and dimerisation domain"/>
    <property type="match status" value="1"/>
</dbReference>
<proteinExistence type="inferred from homology"/>
<evidence type="ECO:0000259" key="12">
    <source>
        <dbReference type="PROSITE" id="PS50944"/>
    </source>
</evidence>
<evidence type="ECO:0000256" key="5">
    <source>
        <dbReference type="ARBA" id="ARBA00022491"/>
    </source>
</evidence>
<dbReference type="InterPro" id="IPR022687">
    <property type="entry name" value="HTH_DTXR"/>
</dbReference>